<dbReference type="AlphaFoldDB" id="A0A7X2N4A8"/>
<dbReference type="EMBL" id="VUMM01000024">
    <property type="protein sequence ID" value="MSS02232.1"/>
    <property type="molecule type" value="Genomic_DNA"/>
</dbReference>
<dbReference type="Proteomes" id="UP000470082">
    <property type="component" value="Unassembled WGS sequence"/>
</dbReference>
<gene>
    <name evidence="2" type="ORF">FYJ50_09065</name>
</gene>
<sequence length="281" mass="32491">MKKIIKLFTIFLLSFGMFGCGNNTDAETETKVSKKPKSEITFESETLYDNDYGNFIVQSISENGDLKVSMENKTDSTLMYSLDHVSINGLMENPFWAREVTSGNKANDTISFYSLKEDGIDTISYITFTLIVSDSENWNLEPYIKQEFTLYPYGENQVKEFERKSEESDVVLLNNEQISVIVDHVEDDRTYGYSLFLYLENKTDQNLIYHIDNASVNGIMVNPFWAIDIPSGKKAYSEVSWYKQDLQDNEIDTIEYIDMPFVVSNYDTYSILFEQTLTYKP</sequence>
<feature type="signal peptide" evidence="1">
    <location>
        <begin position="1"/>
        <end position="19"/>
    </location>
</feature>
<evidence type="ECO:0000313" key="3">
    <source>
        <dbReference type="Proteomes" id="UP000470082"/>
    </source>
</evidence>
<organism evidence="2 3">
    <name type="scientific">Floccifex porci</name>
    <dbReference type="NCBI Taxonomy" id="2606629"/>
    <lineage>
        <taxon>Bacteria</taxon>
        <taxon>Bacillati</taxon>
        <taxon>Bacillota</taxon>
        <taxon>Erysipelotrichia</taxon>
        <taxon>Erysipelotrichales</taxon>
        <taxon>Erysipelotrichaceae</taxon>
        <taxon>Floccifex</taxon>
    </lineage>
</organism>
<feature type="chain" id="PRO_5039454426" evidence="1">
    <location>
        <begin position="20"/>
        <end position="281"/>
    </location>
</feature>
<proteinExistence type="predicted"/>
<evidence type="ECO:0000256" key="1">
    <source>
        <dbReference type="SAM" id="SignalP"/>
    </source>
</evidence>
<reference evidence="2 3" key="1">
    <citation type="submission" date="2019-08" db="EMBL/GenBank/DDBJ databases">
        <title>In-depth cultivation of the pig gut microbiome towards novel bacterial diversity and tailored functional studies.</title>
        <authorList>
            <person name="Wylensek D."/>
            <person name="Hitch T.C.A."/>
            <person name="Clavel T."/>
        </authorList>
    </citation>
    <scope>NUCLEOTIDE SEQUENCE [LARGE SCALE GENOMIC DNA]</scope>
    <source>
        <strain evidence="2 3">LKV-178-WT-2G</strain>
    </source>
</reference>
<protein>
    <submittedName>
        <fullName evidence="2">Uncharacterized protein</fullName>
    </submittedName>
</protein>
<keyword evidence="1" id="KW-0732">Signal</keyword>
<keyword evidence="3" id="KW-1185">Reference proteome</keyword>
<evidence type="ECO:0000313" key="2">
    <source>
        <dbReference type="EMBL" id="MSS02232.1"/>
    </source>
</evidence>
<accession>A0A7X2N4A8</accession>
<name>A0A7X2N4A8_9FIRM</name>
<comment type="caution">
    <text evidence="2">The sequence shown here is derived from an EMBL/GenBank/DDBJ whole genome shotgun (WGS) entry which is preliminary data.</text>
</comment>
<dbReference type="PROSITE" id="PS51257">
    <property type="entry name" value="PROKAR_LIPOPROTEIN"/>
    <property type="match status" value="1"/>
</dbReference>
<dbReference type="RefSeq" id="WP_154461250.1">
    <property type="nucleotide sequence ID" value="NZ_VUMM01000024.1"/>
</dbReference>